<keyword evidence="18" id="KW-1185">Reference proteome</keyword>
<evidence type="ECO:0000256" key="9">
    <source>
        <dbReference type="ARBA" id="ARBA00023134"/>
    </source>
</evidence>
<dbReference type="RefSeq" id="WP_111149011.1">
    <property type="nucleotide sequence ID" value="NZ_QKRB01000057.1"/>
</dbReference>
<evidence type="ECO:0000256" key="12">
    <source>
        <dbReference type="ARBA" id="ARBA00025337"/>
    </source>
</evidence>
<dbReference type="FunFam" id="3.40.50.300:FF:000695">
    <property type="entry name" value="Flagellar biosynthesis regulator FlhF"/>
    <property type="match status" value="1"/>
</dbReference>
<keyword evidence="10" id="KW-0472">Membrane</keyword>
<dbReference type="InterPro" id="IPR020006">
    <property type="entry name" value="FlhF"/>
</dbReference>
<evidence type="ECO:0000256" key="13">
    <source>
        <dbReference type="NCBIfam" id="TIGR03499"/>
    </source>
</evidence>
<dbReference type="InterPro" id="IPR027417">
    <property type="entry name" value="P-loop_NTPase"/>
</dbReference>
<evidence type="ECO:0000256" key="6">
    <source>
        <dbReference type="ARBA" id="ARBA00022741"/>
    </source>
</evidence>
<name>A0A2W1LNG4_9BACL</name>
<evidence type="ECO:0000256" key="7">
    <source>
        <dbReference type="ARBA" id="ARBA00022795"/>
    </source>
</evidence>
<dbReference type="InterPro" id="IPR003593">
    <property type="entry name" value="AAA+_ATPase"/>
</dbReference>
<evidence type="ECO:0000259" key="15">
    <source>
        <dbReference type="SMART" id="SM00382"/>
    </source>
</evidence>
<keyword evidence="11" id="KW-1006">Bacterial flagellum protein export</keyword>
<dbReference type="GO" id="GO:0044781">
    <property type="term" value="P:bacterial-type flagellum organization"/>
    <property type="evidence" value="ECO:0007669"/>
    <property type="project" value="UniProtKB-UniRule"/>
</dbReference>
<evidence type="ECO:0000256" key="3">
    <source>
        <dbReference type="ARBA" id="ARBA00014919"/>
    </source>
</evidence>
<evidence type="ECO:0000256" key="5">
    <source>
        <dbReference type="ARBA" id="ARBA00022475"/>
    </source>
</evidence>
<keyword evidence="4" id="KW-0813">Transport</keyword>
<accession>A0A2W1LNG4</accession>
<keyword evidence="7" id="KW-1005">Bacterial flagellum biogenesis</keyword>
<comment type="function">
    <text evidence="12">Necessary for flagellar biosynthesis. May be involved in translocation of the flagellum.</text>
</comment>
<evidence type="ECO:0000259" key="16">
    <source>
        <dbReference type="SMART" id="SM00962"/>
    </source>
</evidence>
<reference evidence="17 18" key="1">
    <citation type="submission" date="2018-06" db="EMBL/GenBank/DDBJ databases">
        <title>Paenibacillus imtechensis sp. nov.</title>
        <authorList>
            <person name="Pinnaka A.K."/>
            <person name="Singh H."/>
            <person name="Kaur M."/>
        </authorList>
    </citation>
    <scope>NUCLEOTIDE SEQUENCE [LARGE SCALE GENOMIC DNA]</scope>
    <source>
        <strain evidence="17 18">SMB1</strain>
    </source>
</reference>
<dbReference type="AlphaFoldDB" id="A0A2W1LNG4"/>
<keyword evidence="8" id="KW-0653">Protein transport</keyword>
<dbReference type="GO" id="GO:0005886">
    <property type="term" value="C:plasma membrane"/>
    <property type="evidence" value="ECO:0007669"/>
    <property type="project" value="UniProtKB-SubCell"/>
</dbReference>
<dbReference type="GO" id="GO:0005525">
    <property type="term" value="F:GTP binding"/>
    <property type="evidence" value="ECO:0007669"/>
    <property type="project" value="UniProtKB-UniRule"/>
</dbReference>
<comment type="subcellular location">
    <subcellularLocation>
        <location evidence="1">Cell membrane</location>
        <topology evidence="1">Peripheral membrane protein</topology>
        <orientation evidence="1">Cytoplasmic side</orientation>
    </subcellularLocation>
</comment>
<evidence type="ECO:0000256" key="11">
    <source>
        <dbReference type="ARBA" id="ARBA00023225"/>
    </source>
</evidence>
<dbReference type="InterPro" id="IPR000897">
    <property type="entry name" value="SRP54_GTPase_dom"/>
</dbReference>
<keyword evidence="17" id="KW-0969">Cilium</keyword>
<sequence length="445" mass="48572">MRVKRYIVNDVPEALPLIRSELGKDAVILNTKEIFVGGFMGMFRKKKMEVIAAIESGAAAPKPKQAAPKSPVKQQASGSSMPAVADPLSKQAARASSAERAGAMPAASSAVSLEAGGNEDLMALLKQAAAQAAVQTTVQEAKPAERPQVKQQSADQSAVLDELKEMKELVVRLAKQQDSRNEPENLAPLRSRLLEQEVEEIWVDKLVEELLEHPDYSPEGSAESVLDTAGSILAGWMKPFETAGVEYAGRVVHVVGPTGVGKTTTIAKLAAEQSLKHKRKVGLITSDTYRIAAVDQLRTYANILNIPLQIVFSPAELNRAYKELEDRELVFMDTAGRNFRNDLYVSEVNSLMQAGDSKDTYLVLSLTGKTRDMEAVAERFSQYGVGKLIFTKMDETDTYGAVLNMSMKHQLKTAYITYGQNVPDDIEPFQSDTFVKQLLGASAHE</sequence>
<evidence type="ECO:0000313" key="17">
    <source>
        <dbReference type="EMBL" id="PZD93341.1"/>
    </source>
</evidence>
<feature type="region of interest" description="Disordered" evidence="14">
    <location>
        <begin position="58"/>
        <end position="101"/>
    </location>
</feature>
<evidence type="ECO:0000256" key="8">
    <source>
        <dbReference type="ARBA" id="ARBA00022927"/>
    </source>
</evidence>
<dbReference type="Gene3D" id="1.20.120.1380">
    <property type="entry name" value="Flagellar FlhF biosynthesis protein, N domain"/>
    <property type="match status" value="1"/>
</dbReference>
<dbReference type="GO" id="GO:0006614">
    <property type="term" value="P:SRP-dependent cotranslational protein targeting to membrane"/>
    <property type="evidence" value="ECO:0007669"/>
    <property type="project" value="UniProtKB-UniRule"/>
</dbReference>
<protein>
    <recommendedName>
        <fullName evidence="3 13">Flagellar biosynthesis protein FlhF</fullName>
    </recommendedName>
</protein>
<keyword evidence="5" id="KW-1003">Cell membrane</keyword>
<dbReference type="GO" id="GO:0015031">
    <property type="term" value="P:protein transport"/>
    <property type="evidence" value="ECO:0007669"/>
    <property type="project" value="UniProtKB-KW"/>
</dbReference>
<comment type="similarity">
    <text evidence="2">Belongs to the GTP-binding SRP family.</text>
</comment>
<dbReference type="SMART" id="SM00962">
    <property type="entry name" value="SRP54"/>
    <property type="match status" value="1"/>
</dbReference>
<dbReference type="PANTHER" id="PTHR43134">
    <property type="entry name" value="SIGNAL RECOGNITION PARTICLE RECEPTOR SUBUNIT ALPHA"/>
    <property type="match status" value="1"/>
</dbReference>
<dbReference type="SMART" id="SM00382">
    <property type="entry name" value="AAA"/>
    <property type="match status" value="1"/>
</dbReference>
<evidence type="ECO:0000256" key="4">
    <source>
        <dbReference type="ARBA" id="ARBA00022448"/>
    </source>
</evidence>
<feature type="compositionally biased region" description="Low complexity" evidence="14">
    <location>
        <begin position="58"/>
        <end position="76"/>
    </location>
</feature>
<evidence type="ECO:0000256" key="2">
    <source>
        <dbReference type="ARBA" id="ARBA00008531"/>
    </source>
</evidence>
<dbReference type="NCBIfam" id="TIGR03499">
    <property type="entry name" value="FlhF"/>
    <property type="match status" value="1"/>
</dbReference>
<evidence type="ECO:0000256" key="1">
    <source>
        <dbReference type="ARBA" id="ARBA00004413"/>
    </source>
</evidence>
<dbReference type="GO" id="GO:0003924">
    <property type="term" value="F:GTPase activity"/>
    <property type="evidence" value="ECO:0007669"/>
    <property type="project" value="UniProtKB-UniRule"/>
</dbReference>
<dbReference type="EMBL" id="QKRB01000057">
    <property type="protein sequence ID" value="PZD93341.1"/>
    <property type="molecule type" value="Genomic_DNA"/>
</dbReference>
<organism evidence="17 18">
    <name type="scientific">Paenibacillus sambharensis</name>
    <dbReference type="NCBI Taxonomy" id="1803190"/>
    <lineage>
        <taxon>Bacteria</taxon>
        <taxon>Bacillati</taxon>
        <taxon>Bacillota</taxon>
        <taxon>Bacilli</taxon>
        <taxon>Bacillales</taxon>
        <taxon>Paenibacillaceae</taxon>
        <taxon>Paenibacillus</taxon>
    </lineage>
</organism>
<evidence type="ECO:0000256" key="14">
    <source>
        <dbReference type="SAM" id="MobiDB-lite"/>
    </source>
</evidence>
<feature type="domain" description="SRP54-type proteins GTP-binding" evidence="16">
    <location>
        <begin position="249"/>
        <end position="440"/>
    </location>
</feature>
<gene>
    <name evidence="17" type="ORF">DNH61_22125</name>
</gene>
<feature type="domain" description="AAA+ ATPase" evidence="15">
    <location>
        <begin position="248"/>
        <end position="390"/>
    </location>
</feature>
<proteinExistence type="inferred from homology"/>
<dbReference type="Proteomes" id="UP000249522">
    <property type="component" value="Unassembled WGS sequence"/>
</dbReference>
<keyword evidence="9" id="KW-0342">GTP-binding</keyword>
<keyword evidence="17" id="KW-0966">Cell projection</keyword>
<dbReference type="SUPFAM" id="SSF52540">
    <property type="entry name" value="P-loop containing nucleoside triphosphate hydrolases"/>
    <property type="match status" value="1"/>
</dbReference>
<dbReference type="Pfam" id="PF00448">
    <property type="entry name" value="SRP54"/>
    <property type="match status" value="1"/>
</dbReference>
<evidence type="ECO:0000313" key="18">
    <source>
        <dbReference type="Proteomes" id="UP000249522"/>
    </source>
</evidence>
<feature type="compositionally biased region" description="Low complexity" evidence="14">
    <location>
        <begin position="92"/>
        <end position="101"/>
    </location>
</feature>
<comment type="caution">
    <text evidence="17">The sequence shown here is derived from an EMBL/GenBank/DDBJ whole genome shotgun (WGS) entry which is preliminary data.</text>
</comment>
<keyword evidence="17" id="KW-0282">Flagellum</keyword>
<dbReference type="Gene3D" id="3.40.50.300">
    <property type="entry name" value="P-loop containing nucleotide triphosphate hydrolases"/>
    <property type="match status" value="1"/>
</dbReference>
<evidence type="ECO:0000256" key="10">
    <source>
        <dbReference type="ARBA" id="ARBA00023136"/>
    </source>
</evidence>
<dbReference type="CDD" id="cd17873">
    <property type="entry name" value="FlhF"/>
    <property type="match status" value="1"/>
</dbReference>
<dbReference type="PANTHER" id="PTHR43134:SF3">
    <property type="entry name" value="FLAGELLAR BIOSYNTHESIS PROTEIN FLHF"/>
    <property type="match status" value="1"/>
</dbReference>
<dbReference type="GO" id="GO:0005047">
    <property type="term" value="F:signal recognition particle binding"/>
    <property type="evidence" value="ECO:0007669"/>
    <property type="project" value="TreeGrafter"/>
</dbReference>
<dbReference type="OrthoDB" id="9778554at2"/>
<keyword evidence="6" id="KW-0547">Nucleotide-binding</keyword>
<dbReference type="InterPro" id="IPR047040">
    <property type="entry name" value="FlhF__GTPase_dom"/>
</dbReference>